<feature type="transmembrane region" description="Helical" evidence="1">
    <location>
        <begin position="12"/>
        <end position="32"/>
    </location>
</feature>
<keyword evidence="1" id="KW-0472">Membrane</keyword>
<dbReference type="AlphaFoldDB" id="A0A9X2H7M6"/>
<proteinExistence type="predicted"/>
<evidence type="ECO:0000313" key="3">
    <source>
        <dbReference type="Proteomes" id="UP001155220"/>
    </source>
</evidence>
<feature type="transmembrane region" description="Helical" evidence="1">
    <location>
        <begin position="84"/>
        <end position="103"/>
    </location>
</feature>
<protein>
    <submittedName>
        <fullName evidence="2">Uncharacterized protein</fullName>
    </submittedName>
</protein>
<dbReference type="EMBL" id="JALHBS010000069">
    <property type="protein sequence ID" value="MCP3055786.1"/>
    <property type="molecule type" value="Genomic_DNA"/>
</dbReference>
<organism evidence="2 3">
    <name type="scientific">Aurantimonas marianensis</name>
    <dbReference type="NCBI Taxonomy" id="2920428"/>
    <lineage>
        <taxon>Bacteria</taxon>
        <taxon>Pseudomonadati</taxon>
        <taxon>Pseudomonadota</taxon>
        <taxon>Alphaproteobacteria</taxon>
        <taxon>Hyphomicrobiales</taxon>
        <taxon>Aurantimonadaceae</taxon>
        <taxon>Aurantimonas</taxon>
    </lineage>
</organism>
<keyword evidence="1" id="KW-0812">Transmembrane</keyword>
<reference evidence="2" key="1">
    <citation type="submission" date="2022-03" db="EMBL/GenBank/DDBJ databases">
        <title>Aurantimonas Liuensis sp. Nov., isolated from the hadal seawater of the Mariana Trench.</title>
        <authorList>
            <person name="Liu R."/>
        </authorList>
    </citation>
    <scope>NUCLEOTIDE SEQUENCE</scope>
    <source>
        <strain evidence="2">LRZ36</strain>
    </source>
</reference>
<sequence length="135" mass="14713">MLTGKTNVVTGFAFLALFMLYGFVLIFLRDFAPGKEQWVADYAVGTHFESRLAHVHGNLFALINIAVGLALLRAPGTRTERWISALALLGLLMPLGILAEVLFGAPPILVMAGGISMVAAMMWTAAHVWRTETFH</sequence>
<feature type="transmembrane region" description="Helical" evidence="1">
    <location>
        <begin position="109"/>
        <end position="129"/>
    </location>
</feature>
<comment type="caution">
    <text evidence="2">The sequence shown here is derived from an EMBL/GenBank/DDBJ whole genome shotgun (WGS) entry which is preliminary data.</text>
</comment>
<keyword evidence="3" id="KW-1185">Reference proteome</keyword>
<gene>
    <name evidence="2" type="ORF">MJ956_11620</name>
</gene>
<keyword evidence="1" id="KW-1133">Transmembrane helix</keyword>
<feature type="transmembrane region" description="Helical" evidence="1">
    <location>
        <begin position="52"/>
        <end position="72"/>
    </location>
</feature>
<dbReference type="Proteomes" id="UP001155220">
    <property type="component" value="Unassembled WGS sequence"/>
</dbReference>
<evidence type="ECO:0000256" key="1">
    <source>
        <dbReference type="SAM" id="Phobius"/>
    </source>
</evidence>
<accession>A0A9X2H7M6</accession>
<evidence type="ECO:0000313" key="2">
    <source>
        <dbReference type="EMBL" id="MCP3055786.1"/>
    </source>
</evidence>
<dbReference type="RefSeq" id="WP_253964625.1">
    <property type="nucleotide sequence ID" value="NZ_JALHBS010000069.1"/>
</dbReference>
<name>A0A9X2H7M6_9HYPH</name>